<feature type="binding site" evidence="16">
    <location>
        <begin position="9"/>
        <end position="16"/>
    </location>
    <ligand>
        <name>GTP</name>
        <dbReference type="ChEBI" id="CHEBI:37565"/>
    </ligand>
</feature>
<evidence type="ECO:0000256" key="15">
    <source>
        <dbReference type="PIRSR" id="PIRSR006135-1"/>
    </source>
</evidence>
<evidence type="ECO:0000256" key="9">
    <source>
        <dbReference type="ARBA" id="ARBA00022679"/>
    </source>
</evidence>
<gene>
    <name evidence="17" type="primary">cobU</name>
    <name evidence="17" type="ORF">GCM10011430_15190</name>
</gene>
<dbReference type="GO" id="GO:0009236">
    <property type="term" value="P:cobalamin biosynthetic process"/>
    <property type="evidence" value="ECO:0007669"/>
    <property type="project" value="UniProtKB-UniRule"/>
</dbReference>
<dbReference type="Proteomes" id="UP000627205">
    <property type="component" value="Unassembled WGS sequence"/>
</dbReference>
<evidence type="ECO:0000256" key="5">
    <source>
        <dbReference type="ARBA" id="ARBA00004692"/>
    </source>
</evidence>
<dbReference type="EC" id="2.7.7.62" evidence="14"/>
<dbReference type="InterPro" id="IPR003203">
    <property type="entry name" value="CobU/CobP"/>
</dbReference>
<feature type="active site" description="GMP-histidine intermediate" evidence="15">
    <location>
        <position position="57"/>
    </location>
</feature>
<evidence type="ECO:0000256" key="2">
    <source>
        <dbReference type="ARBA" id="ARBA00000711"/>
    </source>
</evidence>
<dbReference type="RefSeq" id="WP_188420406.1">
    <property type="nucleotide sequence ID" value="NZ_BMDP01000002.1"/>
</dbReference>
<dbReference type="CDD" id="cd00544">
    <property type="entry name" value="CobU"/>
    <property type="match status" value="1"/>
</dbReference>
<name>A0A8J3B3K2_9BURK</name>
<evidence type="ECO:0000313" key="18">
    <source>
        <dbReference type="Proteomes" id="UP000627205"/>
    </source>
</evidence>
<evidence type="ECO:0000256" key="6">
    <source>
        <dbReference type="ARBA" id="ARBA00005159"/>
    </source>
</evidence>
<keyword evidence="12 14" id="KW-0067">ATP-binding</keyword>
<evidence type="ECO:0000256" key="1">
    <source>
        <dbReference type="ARBA" id="ARBA00000312"/>
    </source>
</evidence>
<keyword evidence="8 14" id="KW-0169">Cobalamin biosynthesis</keyword>
<comment type="caution">
    <text evidence="17">The sequence shown here is derived from an EMBL/GenBank/DDBJ whole genome shotgun (WGS) entry which is preliminary data.</text>
</comment>
<keyword evidence="13 14" id="KW-0342">GTP-binding</keyword>
<comment type="catalytic activity">
    <reaction evidence="1 14">
        <text>adenosylcob(III)inamide + ATP = adenosylcob(III)inamide phosphate + ADP + H(+)</text>
        <dbReference type="Rhea" id="RHEA:15769"/>
        <dbReference type="ChEBI" id="CHEBI:2480"/>
        <dbReference type="ChEBI" id="CHEBI:15378"/>
        <dbReference type="ChEBI" id="CHEBI:30616"/>
        <dbReference type="ChEBI" id="CHEBI:58502"/>
        <dbReference type="ChEBI" id="CHEBI:456216"/>
        <dbReference type="EC" id="2.7.1.156"/>
    </reaction>
</comment>
<dbReference type="AlphaFoldDB" id="A0A8J3B3K2"/>
<evidence type="ECO:0000256" key="14">
    <source>
        <dbReference type="PIRNR" id="PIRNR006135"/>
    </source>
</evidence>
<feature type="binding site" evidence="16">
    <location>
        <begin position="37"/>
        <end position="39"/>
    </location>
    <ligand>
        <name>GTP</name>
        <dbReference type="ChEBI" id="CHEBI:37565"/>
    </ligand>
</feature>
<comment type="catalytic activity">
    <reaction evidence="3">
        <text>adenosylcob(III)inamide + GTP = adenosylcob(III)inamide phosphate + GDP + H(+)</text>
        <dbReference type="Rhea" id="RHEA:15765"/>
        <dbReference type="ChEBI" id="CHEBI:2480"/>
        <dbReference type="ChEBI" id="CHEBI:15378"/>
        <dbReference type="ChEBI" id="CHEBI:37565"/>
        <dbReference type="ChEBI" id="CHEBI:58189"/>
        <dbReference type="ChEBI" id="CHEBI:58502"/>
        <dbReference type="EC" id="2.7.1.156"/>
    </reaction>
</comment>
<reference evidence="17" key="2">
    <citation type="submission" date="2020-09" db="EMBL/GenBank/DDBJ databases">
        <authorList>
            <person name="Sun Q."/>
            <person name="Sedlacek I."/>
        </authorList>
    </citation>
    <scope>NUCLEOTIDE SEQUENCE</scope>
    <source>
        <strain evidence="17">CCM 7664</strain>
    </source>
</reference>
<keyword evidence="9 14" id="KW-0808">Transferase</keyword>
<dbReference type="SUPFAM" id="SSF52540">
    <property type="entry name" value="P-loop containing nucleoside triphosphate hydrolases"/>
    <property type="match status" value="1"/>
</dbReference>
<dbReference type="PANTHER" id="PTHR34848">
    <property type="match status" value="1"/>
</dbReference>
<dbReference type="GO" id="GO:0005525">
    <property type="term" value="F:GTP binding"/>
    <property type="evidence" value="ECO:0007669"/>
    <property type="project" value="UniProtKB-UniRule"/>
</dbReference>
<dbReference type="Gene3D" id="3.40.50.300">
    <property type="entry name" value="P-loop containing nucleotide triphosphate hydrolases"/>
    <property type="match status" value="1"/>
</dbReference>
<evidence type="ECO:0000256" key="7">
    <source>
        <dbReference type="ARBA" id="ARBA00007490"/>
    </source>
</evidence>
<keyword evidence="10 14" id="KW-0547">Nucleotide-binding</keyword>
<evidence type="ECO:0000256" key="12">
    <source>
        <dbReference type="ARBA" id="ARBA00022840"/>
    </source>
</evidence>
<sequence>MTTRTLLIGGARSGKSAHAEQLALAAMSAGKQIVYIATAQIGNDDGDDEMRQRVAHHRARRDASWQTVEEPLMLGDAIARHASAQTLVLVDCLTVWLSNLLFAEGGDFPEIGTIAPPDCFARERASLLQALEHAAGDVILVTNEVGQGIVPMGAVSRWFVDEAGRLNQDVATRCERVRLIVAGLPLALKG</sequence>
<comment type="similarity">
    <text evidence="7 14">Belongs to the CobU/CobP family.</text>
</comment>
<evidence type="ECO:0000313" key="17">
    <source>
        <dbReference type="EMBL" id="GGI54345.1"/>
    </source>
</evidence>
<evidence type="ECO:0000256" key="3">
    <source>
        <dbReference type="ARBA" id="ARBA00001522"/>
    </source>
</evidence>
<feature type="binding site" evidence="16">
    <location>
        <begin position="58"/>
        <end position="61"/>
    </location>
    <ligand>
        <name>GTP</name>
        <dbReference type="ChEBI" id="CHEBI:37565"/>
    </ligand>
</feature>
<dbReference type="NCBIfam" id="NF004469">
    <property type="entry name" value="PRK05800.1"/>
    <property type="match status" value="1"/>
</dbReference>
<evidence type="ECO:0000256" key="10">
    <source>
        <dbReference type="ARBA" id="ARBA00022741"/>
    </source>
</evidence>
<dbReference type="PIRSF" id="PIRSF006135">
    <property type="entry name" value="CobU"/>
    <property type="match status" value="1"/>
</dbReference>
<dbReference type="GO" id="GO:0005524">
    <property type="term" value="F:ATP binding"/>
    <property type="evidence" value="ECO:0007669"/>
    <property type="project" value="UniProtKB-UniRule"/>
</dbReference>
<dbReference type="PANTHER" id="PTHR34848:SF1">
    <property type="entry name" value="BIFUNCTIONAL ADENOSYLCOBALAMIN BIOSYNTHESIS PROTEIN COBU"/>
    <property type="match status" value="1"/>
</dbReference>
<comment type="pathway">
    <text evidence="5 14">Cofactor biosynthesis; adenosylcobalamin biosynthesis; adenosylcobalamin from cob(II)yrinate a,c-diamide: step 6/7.</text>
</comment>
<dbReference type="UniPathway" id="UPA00148">
    <property type="reaction ID" value="UER00236"/>
</dbReference>
<organism evidence="17 18">
    <name type="scientific">Oxalicibacterium solurbis</name>
    <dbReference type="NCBI Taxonomy" id="69280"/>
    <lineage>
        <taxon>Bacteria</taxon>
        <taxon>Pseudomonadati</taxon>
        <taxon>Pseudomonadota</taxon>
        <taxon>Betaproteobacteria</taxon>
        <taxon>Burkholderiales</taxon>
        <taxon>Oxalobacteraceae</taxon>
        <taxon>Oxalicibacterium</taxon>
    </lineage>
</organism>
<reference evidence="17" key="1">
    <citation type="journal article" date="2014" name="Int. J. Syst. Evol. Microbiol.">
        <title>Complete genome sequence of Corynebacterium casei LMG S-19264T (=DSM 44701T), isolated from a smear-ripened cheese.</title>
        <authorList>
            <consortium name="US DOE Joint Genome Institute (JGI-PGF)"/>
            <person name="Walter F."/>
            <person name="Albersmeier A."/>
            <person name="Kalinowski J."/>
            <person name="Ruckert C."/>
        </authorList>
    </citation>
    <scope>NUCLEOTIDE SEQUENCE</scope>
    <source>
        <strain evidence="17">CCM 7664</strain>
    </source>
</reference>
<evidence type="ECO:0000256" key="4">
    <source>
        <dbReference type="ARBA" id="ARBA00003889"/>
    </source>
</evidence>
<keyword evidence="11 14" id="KW-0418">Kinase</keyword>
<dbReference type="GO" id="GO:0008820">
    <property type="term" value="F:cobinamide phosphate guanylyltransferase activity"/>
    <property type="evidence" value="ECO:0007669"/>
    <property type="project" value="UniProtKB-UniRule"/>
</dbReference>
<evidence type="ECO:0000256" key="11">
    <source>
        <dbReference type="ARBA" id="ARBA00022777"/>
    </source>
</evidence>
<proteinExistence type="inferred from homology"/>
<evidence type="ECO:0000256" key="13">
    <source>
        <dbReference type="ARBA" id="ARBA00023134"/>
    </source>
</evidence>
<comment type="catalytic activity">
    <reaction evidence="2 14">
        <text>adenosylcob(III)inamide phosphate + GTP + H(+) = adenosylcob(III)inamide-GDP + diphosphate</text>
        <dbReference type="Rhea" id="RHEA:22712"/>
        <dbReference type="ChEBI" id="CHEBI:15378"/>
        <dbReference type="ChEBI" id="CHEBI:33019"/>
        <dbReference type="ChEBI" id="CHEBI:37565"/>
        <dbReference type="ChEBI" id="CHEBI:58502"/>
        <dbReference type="ChEBI" id="CHEBI:60487"/>
        <dbReference type="EC" id="2.7.7.62"/>
    </reaction>
</comment>
<keyword evidence="18" id="KW-1185">Reference proteome</keyword>
<feature type="binding site" evidence="16">
    <location>
        <position position="91"/>
    </location>
    <ligand>
        <name>GTP</name>
        <dbReference type="ChEBI" id="CHEBI:37565"/>
    </ligand>
</feature>
<comment type="function">
    <text evidence="4 14">Catalyzes ATP-dependent phosphorylation of adenosylcobinamide and addition of GMP to adenosylcobinamide phosphate.</text>
</comment>
<dbReference type="InterPro" id="IPR027417">
    <property type="entry name" value="P-loop_NTPase"/>
</dbReference>
<comment type="pathway">
    <text evidence="6 14">Cofactor biosynthesis; adenosylcobalamin biosynthesis; adenosylcobalamin from cob(II)yrinate a,c-diamide: step 5/7.</text>
</comment>
<dbReference type="Pfam" id="PF02283">
    <property type="entry name" value="CobU"/>
    <property type="match status" value="1"/>
</dbReference>
<dbReference type="GO" id="GO:0043752">
    <property type="term" value="F:adenosylcobinamide kinase activity"/>
    <property type="evidence" value="ECO:0007669"/>
    <property type="project" value="UniProtKB-EC"/>
</dbReference>
<accession>A0A8J3B3K2</accession>
<evidence type="ECO:0000256" key="16">
    <source>
        <dbReference type="PIRSR" id="PIRSR006135-2"/>
    </source>
</evidence>
<evidence type="ECO:0000256" key="8">
    <source>
        <dbReference type="ARBA" id="ARBA00022573"/>
    </source>
</evidence>
<feature type="binding site" evidence="16">
    <location>
        <position position="69"/>
    </location>
    <ligand>
        <name>GTP</name>
        <dbReference type="ChEBI" id="CHEBI:37565"/>
    </ligand>
</feature>
<protein>
    <recommendedName>
        <fullName evidence="14">Bifunctional adenosylcobalamin biosynthesis protein</fullName>
        <ecNumber evidence="14">2.7.1.156</ecNumber>
        <ecNumber evidence="14">2.7.7.62</ecNumber>
    </recommendedName>
</protein>
<dbReference type="EC" id="2.7.1.156" evidence="14"/>
<dbReference type="EMBL" id="BMDP01000002">
    <property type="protein sequence ID" value="GGI54345.1"/>
    <property type="molecule type" value="Genomic_DNA"/>
</dbReference>